<proteinExistence type="predicted"/>
<evidence type="ECO:0000313" key="2">
    <source>
        <dbReference type="EMBL" id="ELP92970.1"/>
    </source>
</evidence>
<dbReference type="Proteomes" id="UP000014680">
    <property type="component" value="Unassembled WGS sequence"/>
</dbReference>
<reference evidence="2 3" key="1">
    <citation type="submission" date="2012-10" db="EMBL/GenBank/DDBJ databases">
        <authorList>
            <person name="Zafar N."/>
            <person name="Inman J."/>
            <person name="Hall N."/>
            <person name="Lorenzi H."/>
            <person name="Caler E."/>
        </authorList>
    </citation>
    <scope>NUCLEOTIDE SEQUENCE [LARGE SCALE GENOMIC DNA]</scope>
    <source>
        <strain evidence="2 3">IP1</strain>
    </source>
</reference>
<keyword evidence="3" id="KW-1185">Reference proteome</keyword>
<sequence length="108" mass="12483">MIVSLKEASRLLQEAGNVFTSEMIEYFTVPEVDRFLVTIQMETLPWVVPIQVIQAETDVIPAQRSQHITADPSMNSITDNENVPFDSKRTNPRSFEFDFKFRIFAQNE</sequence>
<dbReference type="KEGG" id="eiv:EIN_210650"/>
<dbReference type="AlphaFoldDB" id="L7FND4"/>
<dbReference type="RefSeq" id="XP_004259741.1">
    <property type="nucleotide sequence ID" value="XM_004259693.1"/>
</dbReference>
<evidence type="ECO:0000313" key="3">
    <source>
        <dbReference type="Proteomes" id="UP000014680"/>
    </source>
</evidence>
<organism evidence="2 3">
    <name type="scientific">Entamoeba invadens IP1</name>
    <dbReference type="NCBI Taxonomy" id="370355"/>
    <lineage>
        <taxon>Eukaryota</taxon>
        <taxon>Amoebozoa</taxon>
        <taxon>Evosea</taxon>
        <taxon>Archamoebae</taxon>
        <taxon>Mastigamoebida</taxon>
        <taxon>Entamoebidae</taxon>
        <taxon>Entamoeba</taxon>
    </lineage>
</organism>
<feature type="compositionally biased region" description="Polar residues" evidence="1">
    <location>
        <begin position="66"/>
        <end position="81"/>
    </location>
</feature>
<dbReference type="VEuPathDB" id="AmoebaDB:EIN_210650"/>
<evidence type="ECO:0000256" key="1">
    <source>
        <dbReference type="SAM" id="MobiDB-lite"/>
    </source>
</evidence>
<name>L7FND4_ENTIV</name>
<dbReference type="EMBL" id="KB206295">
    <property type="protein sequence ID" value="ELP92970.1"/>
    <property type="molecule type" value="Genomic_DNA"/>
</dbReference>
<dbReference type="GeneID" id="14891957"/>
<accession>L7FND4</accession>
<gene>
    <name evidence="2" type="ORF">EIN_210650</name>
</gene>
<feature type="region of interest" description="Disordered" evidence="1">
    <location>
        <begin position="66"/>
        <end position="89"/>
    </location>
</feature>
<protein>
    <submittedName>
        <fullName evidence="2">Uncharacterized protein</fullName>
    </submittedName>
</protein>